<proteinExistence type="predicted"/>
<name>A0ACB8UXT3_9EURO</name>
<comment type="caution">
    <text evidence="1">The sequence shown here is derived from an EMBL/GenBank/DDBJ whole genome shotgun (WGS) entry which is preliminary data.</text>
</comment>
<dbReference type="EMBL" id="JALBCA010000057">
    <property type="protein sequence ID" value="KAI2385552.1"/>
    <property type="molecule type" value="Genomic_DNA"/>
</dbReference>
<reference evidence="1" key="1">
    <citation type="journal article" date="2022" name="bioRxiv">
        <title>Population genetic analysis of Ophidiomyces ophidiicola, the causative agent of snake fungal disease, indicates recent introductions to the USA.</title>
        <authorList>
            <person name="Ladner J.T."/>
            <person name="Palmer J.M."/>
            <person name="Ettinger C.L."/>
            <person name="Stajich J.E."/>
            <person name="Farrell T.M."/>
            <person name="Glorioso B.M."/>
            <person name="Lawson B."/>
            <person name="Price S.J."/>
            <person name="Stengle A.G."/>
            <person name="Grear D.A."/>
            <person name="Lorch J.M."/>
        </authorList>
    </citation>
    <scope>NUCLEOTIDE SEQUENCE</scope>
    <source>
        <strain evidence="1">NWHC 24266-5</strain>
    </source>
</reference>
<protein>
    <submittedName>
        <fullName evidence="1">Uncharacterized protein</fullName>
    </submittedName>
</protein>
<organism evidence="1">
    <name type="scientific">Ophidiomyces ophidiicola</name>
    <dbReference type="NCBI Taxonomy" id="1387563"/>
    <lineage>
        <taxon>Eukaryota</taxon>
        <taxon>Fungi</taxon>
        <taxon>Dikarya</taxon>
        <taxon>Ascomycota</taxon>
        <taxon>Pezizomycotina</taxon>
        <taxon>Eurotiomycetes</taxon>
        <taxon>Eurotiomycetidae</taxon>
        <taxon>Onygenales</taxon>
        <taxon>Onygenaceae</taxon>
        <taxon>Ophidiomyces</taxon>
    </lineage>
</organism>
<evidence type="ECO:0000313" key="1">
    <source>
        <dbReference type="EMBL" id="KAI2385552.1"/>
    </source>
</evidence>
<gene>
    <name evidence="1" type="ORF">LOY88_004053</name>
</gene>
<accession>A0ACB8UXT3</accession>
<sequence length="817" mass="92327">MAPNVPSTRSRVAQYVDEHIQTAADLQTLDSLIKNLRQQQERQQQQLREAEVILDEATEASKLHSETVRKHAEAFAARQEDINKRLMEVTQSKTSDEAIVQFEARMEKLRRLDVAKGYMDLLSKVNSIGKNVLSVMKSSPSDALQSYVELKTISASLESAQIAAEGAAPHLVNYVSKLAINLKATLQKEYSDNLRAVLEKMKWPAKDLQADVSSIDEWTVWVDLLLQLQEPDVVAQIAAIQDESQHHDPPILLPVEVMVYPLDLRFKYHFGGDRPTNRLDKPEYFLSHIIDLINTYDDFFMVYLQPVLHDRSQKCDPRLFPFYANAVFSYIAALMPMARQKVDSLLPHIADQPQLLSHLIHELMQFDNDVRETWGYSPAFSGDKSWKGLTWEVLVKKDWFSQWLQVEKDFALSRYQDIIDAADSGEIDFDGVDATATKPTKAAIRVNDLLETITDRYRPLSSFSQKLRFLIDIQITIFDHFHERLHSGLEAYLAMTSTIGRTVQGSSAGQLNLEGIAGLERLCRIFGSAEYLEKKMQDWSDDVFFLELWYELQDRVDQNTRTGRPVAGSMSVSEVAARTSSSVTDNNSGPRVEGAEGVLFDETSAAYRRIRVRSESIIVSSLTSNMQNLMRPYSRISTWASPMSVSEAGGFTMAPSAELASFGRSVSTELEFLSRVLGSAPLKRIARQLMFSIQTFLWDTILMRNSFSMAGATQFSADVEHICSTVDEVTGVPQGQFEARKAIQRLDDGLALLRLKIKPRDSTNAEGTSSHIGLWEVEKRLFASNESAREVLKQLEIESLTESQARSVLERRVELRS</sequence>